<proteinExistence type="predicted"/>
<dbReference type="Proteomes" id="UP000678393">
    <property type="component" value="Unassembled WGS sequence"/>
</dbReference>
<keyword evidence="1" id="KW-0472">Membrane</keyword>
<organism evidence="3 4">
    <name type="scientific">Candidula unifasciata</name>
    <dbReference type="NCBI Taxonomy" id="100452"/>
    <lineage>
        <taxon>Eukaryota</taxon>
        <taxon>Metazoa</taxon>
        <taxon>Spiralia</taxon>
        <taxon>Lophotrochozoa</taxon>
        <taxon>Mollusca</taxon>
        <taxon>Gastropoda</taxon>
        <taxon>Heterobranchia</taxon>
        <taxon>Euthyneura</taxon>
        <taxon>Panpulmonata</taxon>
        <taxon>Eupulmonata</taxon>
        <taxon>Stylommatophora</taxon>
        <taxon>Helicina</taxon>
        <taxon>Helicoidea</taxon>
        <taxon>Geomitridae</taxon>
        <taxon>Candidula</taxon>
    </lineage>
</organism>
<evidence type="ECO:0000313" key="4">
    <source>
        <dbReference type="Proteomes" id="UP000678393"/>
    </source>
</evidence>
<gene>
    <name evidence="3" type="ORF">CUNI_LOCUS12474</name>
</gene>
<keyword evidence="1" id="KW-1133">Transmembrane helix</keyword>
<reference evidence="3" key="1">
    <citation type="submission" date="2021-04" db="EMBL/GenBank/DDBJ databases">
        <authorList>
            <consortium name="Molecular Ecology Group"/>
        </authorList>
    </citation>
    <scope>NUCLEOTIDE SEQUENCE</scope>
</reference>
<keyword evidence="4" id="KW-1185">Reference proteome</keyword>
<evidence type="ECO:0000259" key="2">
    <source>
        <dbReference type="Pfam" id="PF04230"/>
    </source>
</evidence>
<feature type="transmembrane region" description="Helical" evidence="1">
    <location>
        <begin position="31"/>
        <end position="50"/>
    </location>
</feature>
<dbReference type="Pfam" id="PF04230">
    <property type="entry name" value="PS_pyruv_trans"/>
    <property type="match status" value="1"/>
</dbReference>
<sequence>MNVVSHSIANIFKRFLVVLLLYMGGNRQITAMNFIGLCMSLCGLLVYTFGKTRHEDQLKEEGTEGERIKSQTGRRRTYLAIGLLALISLSVIGLFGQPELFTMSHPAAESVVSSTFRESYTRVKDQILSADFSHILKEETDPDMRKFLTRRLVEIPEDTDRRAKVLTSNKQVVEEAQRIHVNLFQDLLGKAKHVMLIELATYKNKGDPAIGVGEIMLLRRLNVTVVFYCCTDTCGLKDTLREARDVNEKYAKDELIILLQGGGNFVGYNSADALREKYISAFRKRRIILFSQSIWLHGDNQKELEYPVRVYSNRSNLIILLRDRQSLEIAKANFKGVQLILAPDMAFSIGMVPRQLLPIYDIVWLRRSDEESSKYDLPSFPPDISVDVNDWLLWKANSGQTAMEDAFLLTSEAFQFLQRGRVVVTDRLHGHILSTLLNIPHVLIDNPPYLKLSSYDKSWTASLWNTRLVSNGSQALDAAMELLRTYNHSLPPVGPRDMYAGSQADVRKQTL</sequence>
<dbReference type="AlphaFoldDB" id="A0A8S3ZIE0"/>
<dbReference type="EMBL" id="CAJHNH020002496">
    <property type="protein sequence ID" value="CAG5126916.1"/>
    <property type="molecule type" value="Genomic_DNA"/>
</dbReference>
<keyword evidence="1" id="KW-0812">Transmembrane</keyword>
<dbReference type="OrthoDB" id="6134158at2759"/>
<comment type="caution">
    <text evidence="3">The sequence shown here is derived from an EMBL/GenBank/DDBJ whole genome shotgun (WGS) entry which is preliminary data.</text>
</comment>
<name>A0A8S3ZIE0_9EUPU</name>
<protein>
    <recommendedName>
        <fullName evidence="2">Polysaccharide pyruvyl transferase domain-containing protein</fullName>
    </recommendedName>
</protein>
<feature type="domain" description="Polysaccharide pyruvyl transferase" evidence="2">
    <location>
        <begin position="204"/>
        <end position="446"/>
    </location>
</feature>
<evidence type="ECO:0000256" key="1">
    <source>
        <dbReference type="SAM" id="Phobius"/>
    </source>
</evidence>
<accession>A0A8S3ZIE0</accession>
<evidence type="ECO:0000313" key="3">
    <source>
        <dbReference type="EMBL" id="CAG5126916.1"/>
    </source>
</evidence>
<dbReference type="InterPro" id="IPR007345">
    <property type="entry name" value="Polysacch_pyruvyl_Trfase"/>
</dbReference>
<feature type="transmembrane region" description="Helical" evidence="1">
    <location>
        <begin position="77"/>
        <end position="96"/>
    </location>
</feature>